<gene>
    <name evidence="9" type="ORF">H9761_17430</name>
</gene>
<evidence type="ECO:0000256" key="1">
    <source>
        <dbReference type="ARBA" id="ARBA00004651"/>
    </source>
</evidence>
<evidence type="ECO:0000256" key="2">
    <source>
        <dbReference type="ARBA" id="ARBA00008335"/>
    </source>
</evidence>
<feature type="transmembrane region" description="Helical" evidence="7">
    <location>
        <begin position="160"/>
        <end position="178"/>
    </location>
</feature>
<keyword evidence="4 7" id="KW-0812">Transmembrane</keyword>
<protein>
    <submittedName>
        <fullName evidence="9">MFS transporter</fullName>
    </submittedName>
</protein>
<dbReference type="AlphaFoldDB" id="A0A9D2NJA9"/>
<evidence type="ECO:0000256" key="6">
    <source>
        <dbReference type="ARBA" id="ARBA00023136"/>
    </source>
</evidence>
<keyword evidence="5 7" id="KW-1133">Transmembrane helix</keyword>
<evidence type="ECO:0000259" key="8">
    <source>
        <dbReference type="PROSITE" id="PS50850"/>
    </source>
</evidence>
<dbReference type="GO" id="GO:0005886">
    <property type="term" value="C:plasma membrane"/>
    <property type="evidence" value="ECO:0007669"/>
    <property type="project" value="UniProtKB-SubCell"/>
</dbReference>
<comment type="caution">
    <text evidence="9">The sequence shown here is derived from an EMBL/GenBank/DDBJ whole genome shotgun (WGS) entry which is preliminary data.</text>
</comment>
<comment type="subcellular location">
    <subcellularLocation>
        <location evidence="1">Cell membrane</location>
        <topology evidence="1">Multi-pass membrane protein</topology>
    </subcellularLocation>
</comment>
<dbReference type="PROSITE" id="PS50850">
    <property type="entry name" value="MFS"/>
    <property type="match status" value="1"/>
</dbReference>
<comment type="similarity">
    <text evidence="2">Belongs to the major facilitator superfamily.</text>
</comment>
<evidence type="ECO:0000313" key="9">
    <source>
        <dbReference type="EMBL" id="HJC25452.1"/>
    </source>
</evidence>
<dbReference type="SUPFAM" id="SSF103473">
    <property type="entry name" value="MFS general substrate transporter"/>
    <property type="match status" value="1"/>
</dbReference>
<reference evidence="9" key="1">
    <citation type="journal article" date="2021" name="PeerJ">
        <title>Extensive microbial diversity within the chicken gut microbiome revealed by metagenomics and culture.</title>
        <authorList>
            <person name="Gilroy R."/>
            <person name="Ravi A."/>
            <person name="Getino M."/>
            <person name="Pursley I."/>
            <person name="Horton D.L."/>
            <person name="Alikhan N.F."/>
            <person name="Baker D."/>
            <person name="Gharbi K."/>
            <person name="Hall N."/>
            <person name="Watson M."/>
            <person name="Adriaenssens E.M."/>
            <person name="Foster-Nyarko E."/>
            <person name="Jarju S."/>
            <person name="Secka A."/>
            <person name="Antonio M."/>
            <person name="Oren A."/>
            <person name="Chaudhuri R.R."/>
            <person name="La Ragione R."/>
            <person name="Hildebrand F."/>
            <person name="Pallen M.J."/>
        </authorList>
    </citation>
    <scope>NUCLEOTIDE SEQUENCE</scope>
    <source>
        <strain evidence="9">USAMLcec2-132</strain>
    </source>
</reference>
<evidence type="ECO:0000256" key="5">
    <source>
        <dbReference type="ARBA" id="ARBA00022989"/>
    </source>
</evidence>
<feature type="transmembrane region" description="Helical" evidence="7">
    <location>
        <begin position="241"/>
        <end position="260"/>
    </location>
</feature>
<dbReference type="Proteomes" id="UP000823891">
    <property type="component" value="Unassembled WGS sequence"/>
</dbReference>
<dbReference type="Gene3D" id="1.20.1250.20">
    <property type="entry name" value="MFS general substrate transporter like domains"/>
    <property type="match status" value="2"/>
</dbReference>
<keyword evidence="3" id="KW-0813">Transport</keyword>
<dbReference type="GO" id="GO:0022857">
    <property type="term" value="F:transmembrane transporter activity"/>
    <property type="evidence" value="ECO:0007669"/>
    <property type="project" value="InterPro"/>
</dbReference>
<dbReference type="PANTHER" id="PTHR23514">
    <property type="entry name" value="BYPASS OF STOP CODON PROTEIN 6"/>
    <property type="match status" value="1"/>
</dbReference>
<accession>A0A9D2NJA9</accession>
<reference evidence="9" key="2">
    <citation type="submission" date="2021-04" db="EMBL/GenBank/DDBJ databases">
        <authorList>
            <person name="Gilroy R."/>
        </authorList>
    </citation>
    <scope>NUCLEOTIDE SEQUENCE</scope>
    <source>
        <strain evidence="9">USAMLcec2-132</strain>
    </source>
</reference>
<feature type="transmembrane region" description="Helical" evidence="7">
    <location>
        <begin position="272"/>
        <end position="297"/>
    </location>
</feature>
<feature type="transmembrane region" description="Helical" evidence="7">
    <location>
        <begin position="78"/>
        <end position="104"/>
    </location>
</feature>
<dbReference type="PANTHER" id="PTHR23514:SF3">
    <property type="entry name" value="BYPASS OF STOP CODON PROTEIN 6"/>
    <property type="match status" value="1"/>
</dbReference>
<dbReference type="EMBL" id="DWWS01000065">
    <property type="protein sequence ID" value="HJC25452.1"/>
    <property type="molecule type" value="Genomic_DNA"/>
</dbReference>
<sequence>MATLLLLVIYISFIGLGIPDSLFGAAWPVIYTELGIPVSLGSLVTMLISGGTIVSSLFSARLIRRFQTGRITAFSTTLTAFALLGFSCSGNMLFLCLCAVPLGLGAGAVDTALNNYVALHYKALHMNFLHCFYGIGVSLSPFFMSLALSSGSWRAGYRSVFGVQAGIAALTILALPLWKKAHSEAGEDEEEEKNVGFLQLLKDRRVRRACLVFIGSCGLEYTCGNWGSTFLVNARGLGADAAAATITFYYVGMAMGRFLSGLLSGRLGSRRLILAGQGIGLAALYLLMMAGSFFHVLKRNTK</sequence>
<keyword evidence="6 7" id="KW-0472">Membrane</keyword>
<name>A0A9D2NJA9_9FIRM</name>
<dbReference type="InterPro" id="IPR036259">
    <property type="entry name" value="MFS_trans_sf"/>
</dbReference>
<feature type="transmembrane region" description="Helical" evidence="7">
    <location>
        <begin position="34"/>
        <end position="58"/>
    </location>
</feature>
<evidence type="ECO:0000313" key="10">
    <source>
        <dbReference type="Proteomes" id="UP000823891"/>
    </source>
</evidence>
<feature type="transmembrane region" description="Helical" evidence="7">
    <location>
        <begin position="124"/>
        <end position="148"/>
    </location>
</feature>
<organism evidence="9 10">
    <name type="scientific">Candidatus Eisenbergiella merdavium</name>
    <dbReference type="NCBI Taxonomy" id="2838551"/>
    <lineage>
        <taxon>Bacteria</taxon>
        <taxon>Bacillati</taxon>
        <taxon>Bacillota</taxon>
        <taxon>Clostridia</taxon>
        <taxon>Lachnospirales</taxon>
        <taxon>Lachnospiraceae</taxon>
        <taxon>Eisenbergiella</taxon>
    </lineage>
</organism>
<feature type="domain" description="Major facilitator superfamily (MFS) profile" evidence="8">
    <location>
        <begin position="5"/>
        <end position="302"/>
    </location>
</feature>
<evidence type="ECO:0000256" key="7">
    <source>
        <dbReference type="SAM" id="Phobius"/>
    </source>
</evidence>
<evidence type="ECO:0000256" key="3">
    <source>
        <dbReference type="ARBA" id="ARBA00022448"/>
    </source>
</evidence>
<dbReference type="Pfam" id="PF07690">
    <property type="entry name" value="MFS_1"/>
    <property type="match status" value="1"/>
</dbReference>
<dbReference type="InterPro" id="IPR011701">
    <property type="entry name" value="MFS"/>
</dbReference>
<dbReference type="InterPro" id="IPR020846">
    <property type="entry name" value="MFS_dom"/>
</dbReference>
<proteinExistence type="inferred from homology"/>
<dbReference type="InterPro" id="IPR051788">
    <property type="entry name" value="MFS_Transporter"/>
</dbReference>
<evidence type="ECO:0000256" key="4">
    <source>
        <dbReference type="ARBA" id="ARBA00022692"/>
    </source>
</evidence>